<dbReference type="AlphaFoldDB" id="A0A6G4WVK7"/>
<accession>A0A6G4WVK7</accession>
<feature type="region of interest" description="Disordered" evidence="1">
    <location>
        <begin position="1"/>
        <end position="32"/>
    </location>
</feature>
<gene>
    <name evidence="2" type="ORF">G5C65_13320</name>
</gene>
<sequence length="32" mass="3363">RGRGAGIGSQRGSLLGRSSRTKPGRIKGVKRL</sequence>
<keyword evidence="3" id="KW-1185">Reference proteome</keyword>
<evidence type="ECO:0000256" key="1">
    <source>
        <dbReference type="SAM" id="MobiDB-lite"/>
    </source>
</evidence>
<name>A0A6G4WVK7_9ACTN</name>
<feature type="compositionally biased region" description="Basic residues" evidence="1">
    <location>
        <begin position="19"/>
        <end position="32"/>
    </location>
</feature>
<evidence type="ECO:0000313" key="3">
    <source>
        <dbReference type="Proteomes" id="UP000477722"/>
    </source>
</evidence>
<reference evidence="2 3" key="1">
    <citation type="submission" date="2020-02" db="EMBL/GenBank/DDBJ databases">
        <title>Whole-genome analyses of novel actinobacteria.</title>
        <authorList>
            <person name="Sahin N."/>
            <person name="Tatar D."/>
        </authorList>
    </citation>
    <scope>NUCLEOTIDE SEQUENCE [LARGE SCALE GENOMIC DNA]</scope>
    <source>
        <strain evidence="2 3">SB3404</strain>
    </source>
</reference>
<protein>
    <submittedName>
        <fullName evidence="2">Rod shape-determining protein MreD</fullName>
    </submittedName>
</protein>
<dbReference type="Proteomes" id="UP000477722">
    <property type="component" value="Unassembled WGS sequence"/>
</dbReference>
<dbReference type="EMBL" id="JAAKZZ010000109">
    <property type="protein sequence ID" value="NGO69316.1"/>
    <property type="molecule type" value="Genomic_DNA"/>
</dbReference>
<feature type="non-terminal residue" evidence="2">
    <location>
        <position position="1"/>
    </location>
</feature>
<evidence type="ECO:0000313" key="2">
    <source>
        <dbReference type="EMBL" id="NGO69316.1"/>
    </source>
</evidence>
<comment type="caution">
    <text evidence="2">The sequence shown here is derived from an EMBL/GenBank/DDBJ whole genome shotgun (WGS) entry which is preliminary data.</text>
</comment>
<organism evidence="2 3">
    <name type="scientific">Streptomyces boncukensis</name>
    <dbReference type="NCBI Taxonomy" id="2711219"/>
    <lineage>
        <taxon>Bacteria</taxon>
        <taxon>Bacillati</taxon>
        <taxon>Actinomycetota</taxon>
        <taxon>Actinomycetes</taxon>
        <taxon>Kitasatosporales</taxon>
        <taxon>Streptomycetaceae</taxon>
        <taxon>Streptomyces</taxon>
    </lineage>
</organism>
<proteinExistence type="predicted"/>